<dbReference type="Proteomes" id="UP000215335">
    <property type="component" value="Unassembled WGS sequence"/>
</dbReference>
<gene>
    <name evidence="3" type="ORF">TSAR_004957</name>
</gene>
<feature type="compositionally biased region" description="Low complexity" evidence="1">
    <location>
        <begin position="321"/>
        <end position="335"/>
    </location>
</feature>
<evidence type="ECO:0000256" key="1">
    <source>
        <dbReference type="SAM" id="MobiDB-lite"/>
    </source>
</evidence>
<proteinExistence type="predicted"/>
<sequence>MDSFHQLMNLINQHSPDDDQPDLDILKNLPLEIVLIILSKLDNDSLLNCALVSRKWLSLCKSSRSLRQKIRLHIRSKENVRSFNRSTIRSSSTSTLDASSTSFDTSRPSYRPIPPQRLPANHPIVIFDDSSIPNTSQSSSSQSVSQQPPTKRRRSSSKKPVLKKSSHLRFTSTLDASSTSFDTSRPSYRPIPPQRLPANHPIVIFDDSSIPNTSQSSSSQSVSQQPPTKRRRSSSKKPVLKKTSHLRFRSLRRKIRLHIRSKENVRSFNRSTIRSSSTSTLDASSTSFDTSRPSYRPIPPQRLPANHPIVIFDDSSIPNDTSQPSSSQSVSQQPPTRRRRSSSTKPVLKKTSHLRL</sequence>
<accession>A0A232F8C3</accession>
<feature type="domain" description="F-box" evidence="2">
    <location>
        <begin position="23"/>
        <end position="70"/>
    </location>
</feature>
<feature type="region of interest" description="Disordered" evidence="1">
    <location>
        <begin position="269"/>
        <end position="356"/>
    </location>
</feature>
<reference evidence="3 4" key="1">
    <citation type="journal article" date="2017" name="Curr. Biol.">
        <title>The Evolution of Venom by Co-option of Single-Copy Genes.</title>
        <authorList>
            <person name="Martinson E.O."/>
            <person name="Mrinalini"/>
            <person name="Kelkar Y.D."/>
            <person name="Chang C.H."/>
            <person name="Werren J.H."/>
        </authorList>
    </citation>
    <scope>NUCLEOTIDE SEQUENCE [LARGE SCALE GENOMIC DNA]</scope>
    <source>
        <strain evidence="3 4">Alberta</strain>
        <tissue evidence="3">Whole body</tissue>
    </source>
</reference>
<dbReference type="SUPFAM" id="SSF81383">
    <property type="entry name" value="F-box domain"/>
    <property type="match status" value="1"/>
</dbReference>
<evidence type="ECO:0000259" key="2">
    <source>
        <dbReference type="PROSITE" id="PS50181"/>
    </source>
</evidence>
<dbReference type="InterPro" id="IPR036047">
    <property type="entry name" value="F-box-like_dom_sf"/>
</dbReference>
<feature type="compositionally biased region" description="Basic residues" evidence="1">
    <location>
        <begin position="336"/>
        <end position="356"/>
    </location>
</feature>
<evidence type="ECO:0000313" key="3">
    <source>
        <dbReference type="EMBL" id="OXU26703.1"/>
    </source>
</evidence>
<dbReference type="SMART" id="SM00256">
    <property type="entry name" value="FBOX"/>
    <property type="match status" value="1"/>
</dbReference>
<comment type="caution">
    <text evidence="3">The sequence shown here is derived from an EMBL/GenBank/DDBJ whole genome shotgun (WGS) entry which is preliminary data.</text>
</comment>
<dbReference type="PROSITE" id="PS50181">
    <property type="entry name" value="FBOX"/>
    <property type="match status" value="1"/>
</dbReference>
<name>A0A232F8C3_9HYME</name>
<feature type="compositionally biased region" description="Polar residues" evidence="1">
    <location>
        <begin position="168"/>
        <end position="186"/>
    </location>
</feature>
<dbReference type="STRING" id="543379.A0A232F8C3"/>
<feature type="compositionally biased region" description="Low complexity" evidence="1">
    <location>
        <begin position="84"/>
        <end position="106"/>
    </location>
</feature>
<feature type="compositionally biased region" description="Low complexity" evidence="1">
    <location>
        <begin position="136"/>
        <end position="149"/>
    </location>
</feature>
<dbReference type="InterPro" id="IPR001810">
    <property type="entry name" value="F-box_dom"/>
</dbReference>
<dbReference type="Pfam" id="PF12937">
    <property type="entry name" value="F-box-like"/>
    <property type="match status" value="1"/>
</dbReference>
<feature type="compositionally biased region" description="Basic residues" evidence="1">
    <location>
        <begin position="150"/>
        <end position="167"/>
    </location>
</feature>
<evidence type="ECO:0000313" key="4">
    <source>
        <dbReference type="Proteomes" id="UP000215335"/>
    </source>
</evidence>
<feature type="compositionally biased region" description="Basic residues" evidence="1">
    <location>
        <begin position="228"/>
        <end position="252"/>
    </location>
</feature>
<organism evidence="3 4">
    <name type="scientific">Trichomalopsis sarcophagae</name>
    <dbReference type="NCBI Taxonomy" id="543379"/>
    <lineage>
        <taxon>Eukaryota</taxon>
        <taxon>Metazoa</taxon>
        <taxon>Ecdysozoa</taxon>
        <taxon>Arthropoda</taxon>
        <taxon>Hexapoda</taxon>
        <taxon>Insecta</taxon>
        <taxon>Pterygota</taxon>
        <taxon>Neoptera</taxon>
        <taxon>Endopterygota</taxon>
        <taxon>Hymenoptera</taxon>
        <taxon>Apocrita</taxon>
        <taxon>Proctotrupomorpha</taxon>
        <taxon>Chalcidoidea</taxon>
        <taxon>Pteromalidae</taxon>
        <taxon>Pteromalinae</taxon>
        <taxon>Trichomalopsis</taxon>
    </lineage>
</organism>
<feature type="compositionally biased region" description="Low complexity" evidence="1">
    <location>
        <begin position="269"/>
        <end position="291"/>
    </location>
</feature>
<dbReference type="Gene3D" id="1.20.1280.50">
    <property type="match status" value="1"/>
</dbReference>
<keyword evidence="4" id="KW-1185">Reference proteome</keyword>
<dbReference type="AlphaFoldDB" id="A0A232F8C3"/>
<dbReference type="EMBL" id="NNAY01000748">
    <property type="protein sequence ID" value="OXU26703.1"/>
    <property type="molecule type" value="Genomic_DNA"/>
</dbReference>
<feature type="compositionally biased region" description="Low complexity" evidence="1">
    <location>
        <begin position="214"/>
        <end position="225"/>
    </location>
</feature>
<feature type="region of interest" description="Disordered" evidence="1">
    <location>
        <begin position="84"/>
        <end position="252"/>
    </location>
</feature>
<protein>
    <recommendedName>
        <fullName evidence="2">F-box domain-containing protein</fullName>
    </recommendedName>
</protein>